<accession>A0A068WXV4</accession>
<protein>
    <submittedName>
        <fullName evidence="1 3">Uncharacterized protein</fullName>
    </submittedName>
</protein>
<gene>
    <name evidence="1" type="ORF">EgrG_002031900</name>
</gene>
<sequence length="124" mass="13505">MQLNKAEHGIVSLLSVVSDAPLGQFSASAITAQSVLHNPLIKIRATSHGIVLHLIYKSLMHLDNSRTSEVPPYITSHCIEAAVALQRKHLLRQSIVPPSFLSGFHLASEDTTVLSLVDVATIYR</sequence>
<evidence type="ECO:0000313" key="2">
    <source>
        <dbReference type="Proteomes" id="UP000492820"/>
    </source>
</evidence>
<evidence type="ECO:0000313" key="1">
    <source>
        <dbReference type="EMBL" id="CDS22505.1"/>
    </source>
</evidence>
<dbReference type="EMBL" id="LK028587">
    <property type="protein sequence ID" value="CDS22505.1"/>
    <property type="molecule type" value="Genomic_DNA"/>
</dbReference>
<reference evidence="3" key="3">
    <citation type="submission" date="2020-10" db="UniProtKB">
        <authorList>
            <consortium name="WormBaseParasite"/>
        </authorList>
    </citation>
    <scope>IDENTIFICATION</scope>
</reference>
<dbReference type="AlphaFoldDB" id="A0A068WXV4"/>
<organism evidence="1">
    <name type="scientific">Echinococcus granulosus</name>
    <name type="common">Hydatid tapeworm</name>
    <dbReference type="NCBI Taxonomy" id="6210"/>
    <lineage>
        <taxon>Eukaryota</taxon>
        <taxon>Metazoa</taxon>
        <taxon>Spiralia</taxon>
        <taxon>Lophotrochozoa</taxon>
        <taxon>Platyhelminthes</taxon>
        <taxon>Cestoda</taxon>
        <taxon>Eucestoda</taxon>
        <taxon>Cyclophyllidea</taxon>
        <taxon>Taeniidae</taxon>
        <taxon>Echinococcus</taxon>
        <taxon>Echinococcus granulosus group</taxon>
    </lineage>
</organism>
<evidence type="ECO:0000313" key="3">
    <source>
        <dbReference type="WBParaSite" id="EgrG_002031900"/>
    </source>
</evidence>
<reference evidence="1" key="2">
    <citation type="submission" date="2014-06" db="EMBL/GenBank/DDBJ databases">
        <authorList>
            <person name="Aslett M."/>
        </authorList>
    </citation>
    <scope>NUCLEOTIDE SEQUENCE</scope>
</reference>
<reference evidence="1 2" key="1">
    <citation type="journal article" date="2013" name="Nature">
        <title>The genomes of four tapeworm species reveal adaptations to parasitism.</title>
        <authorList>
            <person name="Tsai I.J."/>
            <person name="Zarowiecki M."/>
            <person name="Holroyd N."/>
            <person name="Garciarrubio A."/>
            <person name="Sanchez-Flores A."/>
            <person name="Brooks K.L."/>
            <person name="Tracey A."/>
            <person name="Bobes R.J."/>
            <person name="Fragoso G."/>
            <person name="Sciutto E."/>
            <person name="Aslett M."/>
            <person name="Beasley H."/>
            <person name="Bennett H.M."/>
            <person name="Cai J."/>
            <person name="Camicia F."/>
            <person name="Clark R."/>
            <person name="Cucher M."/>
            <person name="De Silva N."/>
            <person name="Day T.A."/>
            <person name="Deplazes P."/>
            <person name="Estrada K."/>
            <person name="Fernandez C."/>
            <person name="Holland P.W."/>
            <person name="Hou J."/>
            <person name="Hu S."/>
            <person name="Huckvale T."/>
            <person name="Hung S.S."/>
            <person name="Kamenetzky L."/>
            <person name="Keane J.A."/>
            <person name="Kiss F."/>
            <person name="Koziol U."/>
            <person name="Lambert O."/>
            <person name="Liu K."/>
            <person name="Luo X."/>
            <person name="Luo Y."/>
            <person name="Macchiaroli N."/>
            <person name="Nichol S."/>
            <person name="Paps J."/>
            <person name="Parkinson J."/>
            <person name="Pouchkina-Stantcheva N."/>
            <person name="Riddiford N."/>
            <person name="Rosenzvit M."/>
            <person name="Salinas G."/>
            <person name="Wasmuth J.D."/>
            <person name="Zamanian M."/>
            <person name="Zheng Y."/>
            <person name="Cai X."/>
            <person name="Soberon X."/>
            <person name="Olson P.D."/>
            <person name="Laclette J.P."/>
            <person name="Brehm K."/>
            <person name="Berriman M."/>
            <person name="Garciarrubio A."/>
            <person name="Bobes R.J."/>
            <person name="Fragoso G."/>
            <person name="Sanchez-Flores A."/>
            <person name="Estrada K."/>
            <person name="Cevallos M.A."/>
            <person name="Morett E."/>
            <person name="Gonzalez V."/>
            <person name="Portillo T."/>
            <person name="Ochoa-Leyva A."/>
            <person name="Jose M.V."/>
            <person name="Sciutto E."/>
            <person name="Landa A."/>
            <person name="Jimenez L."/>
            <person name="Valdes V."/>
            <person name="Carrero J.C."/>
            <person name="Larralde C."/>
            <person name="Morales-Montor J."/>
            <person name="Limon-Lason J."/>
            <person name="Soberon X."/>
            <person name="Laclette J.P."/>
        </authorList>
    </citation>
    <scope>NUCLEOTIDE SEQUENCE [LARGE SCALE GENOMIC DNA]</scope>
</reference>
<proteinExistence type="predicted"/>
<dbReference type="WBParaSite" id="EgrG_002031900">
    <property type="protein sequence ID" value="EgrG_002031900"/>
    <property type="gene ID" value="EgrG_002031900"/>
</dbReference>
<dbReference type="Proteomes" id="UP000492820">
    <property type="component" value="Unassembled WGS sequence"/>
</dbReference>
<name>A0A068WXV4_ECHGR</name>